<dbReference type="Gene3D" id="3.40.50.300">
    <property type="entry name" value="P-loop containing nucleotide triphosphate hydrolases"/>
    <property type="match status" value="1"/>
</dbReference>
<protein>
    <submittedName>
        <fullName evidence="1">Terminase</fullName>
    </submittedName>
</protein>
<evidence type="ECO:0000313" key="2">
    <source>
        <dbReference type="Proteomes" id="UP000321058"/>
    </source>
</evidence>
<dbReference type="Gene3D" id="3.30.420.240">
    <property type="match status" value="1"/>
</dbReference>
<organism evidence="1 2">
    <name type="scientific">Reyranella soli</name>
    <dbReference type="NCBI Taxonomy" id="1230389"/>
    <lineage>
        <taxon>Bacteria</taxon>
        <taxon>Pseudomonadati</taxon>
        <taxon>Pseudomonadota</taxon>
        <taxon>Alphaproteobacteria</taxon>
        <taxon>Hyphomicrobiales</taxon>
        <taxon>Reyranellaceae</taxon>
        <taxon>Reyranella</taxon>
    </lineage>
</organism>
<gene>
    <name evidence="1" type="ORF">RSO01_38780</name>
</gene>
<dbReference type="OrthoDB" id="9775154at2"/>
<accession>A0A512NCP2</accession>
<keyword evidence="2" id="KW-1185">Reference proteome</keyword>
<dbReference type="RefSeq" id="WP_147150921.1">
    <property type="nucleotide sequence ID" value="NZ_BKAJ01000069.1"/>
</dbReference>
<dbReference type="Proteomes" id="UP000321058">
    <property type="component" value="Unassembled WGS sequence"/>
</dbReference>
<reference evidence="1 2" key="1">
    <citation type="submission" date="2019-07" db="EMBL/GenBank/DDBJ databases">
        <title>Whole genome shotgun sequence of Reyranella soli NBRC 108950.</title>
        <authorList>
            <person name="Hosoyama A."/>
            <person name="Uohara A."/>
            <person name="Ohji S."/>
            <person name="Ichikawa N."/>
        </authorList>
    </citation>
    <scope>NUCLEOTIDE SEQUENCE [LARGE SCALE GENOMIC DNA]</scope>
    <source>
        <strain evidence="1 2">NBRC 108950</strain>
    </source>
</reference>
<sequence length="493" mass="54729">MPSATEADRRLHREIGALRFDPLGFVMFAFPWGMPGALATETGPEPWQARVLVSLGEGVQARGEAVRSAIASGHGVGKSALVSWIILWALSTRPGTRGVVSANTEGQLRTKTWPELAKWHGLCLVRDWFTYTATSLHSVQPGRDKTWRVDAVTWSENNTEAIAGLHNKGRRAFVLLDEASAIPDAVWETIEGALTDADTELLWAVFGNPTRNTGRFRECFAGGRFAHRWKAEQVDSRSVSITNKTQIAEWVKDYGEESDFVRVRVRGQFPRAGSMQFIDSERVDQALKRELVEDPAAPLVMGIDVARSLSGDQSVIRFRRGLDARSIPAVKFRIADLMLIAGRVMELVQEHAPDAVFLDGTGIGWGVHDRLLQLGCPNLVGVDFGGKPDREGATARYANKRAEMWGFMKDWCVAGCLPDDRDLVADMTGVEYGYDAGNALLLERKQDMRRRGLASPDDGDALALTFAYPAIRRDWAAERRLEEKLAKLKRWVV</sequence>
<evidence type="ECO:0000313" key="1">
    <source>
        <dbReference type="EMBL" id="GEP56712.1"/>
    </source>
</evidence>
<dbReference type="EMBL" id="BKAJ01000069">
    <property type="protein sequence ID" value="GEP56712.1"/>
    <property type="molecule type" value="Genomic_DNA"/>
</dbReference>
<proteinExistence type="predicted"/>
<dbReference type="InterPro" id="IPR027417">
    <property type="entry name" value="P-loop_NTPase"/>
</dbReference>
<name>A0A512NCP2_9HYPH</name>
<comment type="caution">
    <text evidence="1">The sequence shown here is derived from an EMBL/GenBank/DDBJ whole genome shotgun (WGS) entry which is preliminary data.</text>
</comment>
<dbReference type="AlphaFoldDB" id="A0A512NCP2"/>